<reference evidence="1" key="2">
    <citation type="journal article" date="2024" name="Plant">
        <title>Genomic evolution and insights into agronomic trait innovations of Sesamum species.</title>
        <authorList>
            <person name="Miao H."/>
            <person name="Wang L."/>
            <person name="Qu L."/>
            <person name="Liu H."/>
            <person name="Sun Y."/>
            <person name="Le M."/>
            <person name="Wang Q."/>
            <person name="Wei S."/>
            <person name="Zheng Y."/>
            <person name="Lin W."/>
            <person name="Duan Y."/>
            <person name="Cao H."/>
            <person name="Xiong S."/>
            <person name="Wang X."/>
            <person name="Wei L."/>
            <person name="Li C."/>
            <person name="Ma Q."/>
            <person name="Ju M."/>
            <person name="Zhao R."/>
            <person name="Li G."/>
            <person name="Mu C."/>
            <person name="Tian Q."/>
            <person name="Mei H."/>
            <person name="Zhang T."/>
            <person name="Gao T."/>
            <person name="Zhang H."/>
        </authorList>
    </citation>
    <scope>NUCLEOTIDE SEQUENCE</scope>
    <source>
        <strain evidence="1">KEN1</strain>
    </source>
</reference>
<dbReference type="AlphaFoldDB" id="A0AAW2TYY9"/>
<sequence>MEVIRKNVKYGESEVKHSDENVNSRLNTFNRLQILHAEMQAVGRLPQPNCAGREGVDLGEINLRDVGA</sequence>
<accession>A0AAW2TYY9</accession>
<protein>
    <submittedName>
        <fullName evidence="1">Uncharacterized protein</fullName>
    </submittedName>
</protein>
<reference evidence="1" key="1">
    <citation type="submission" date="2020-06" db="EMBL/GenBank/DDBJ databases">
        <authorList>
            <person name="Li T."/>
            <person name="Hu X."/>
            <person name="Zhang T."/>
            <person name="Song X."/>
            <person name="Zhang H."/>
            <person name="Dai N."/>
            <person name="Sheng W."/>
            <person name="Hou X."/>
            <person name="Wei L."/>
        </authorList>
    </citation>
    <scope>NUCLEOTIDE SEQUENCE</scope>
    <source>
        <strain evidence="1">KEN1</strain>
        <tissue evidence="1">Leaf</tissue>
    </source>
</reference>
<comment type="caution">
    <text evidence="1">The sequence shown here is derived from an EMBL/GenBank/DDBJ whole genome shotgun (WGS) entry which is preliminary data.</text>
</comment>
<proteinExistence type="predicted"/>
<organism evidence="1">
    <name type="scientific">Sesamum latifolium</name>
    <dbReference type="NCBI Taxonomy" id="2727402"/>
    <lineage>
        <taxon>Eukaryota</taxon>
        <taxon>Viridiplantae</taxon>
        <taxon>Streptophyta</taxon>
        <taxon>Embryophyta</taxon>
        <taxon>Tracheophyta</taxon>
        <taxon>Spermatophyta</taxon>
        <taxon>Magnoliopsida</taxon>
        <taxon>eudicotyledons</taxon>
        <taxon>Gunneridae</taxon>
        <taxon>Pentapetalae</taxon>
        <taxon>asterids</taxon>
        <taxon>lamiids</taxon>
        <taxon>Lamiales</taxon>
        <taxon>Pedaliaceae</taxon>
        <taxon>Sesamum</taxon>
    </lineage>
</organism>
<gene>
    <name evidence="1" type="ORF">Slati_3610800</name>
</gene>
<name>A0AAW2TYY9_9LAMI</name>
<dbReference type="EMBL" id="JACGWN010000013">
    <property type="protein sequence ID" value="KAL0410211.1"/>
    <property type="molecule type" value="Genomic_DNA"/>
</dbReference>
<evidence type="ECO:0000313" key="1">
    <source>
        <dbReference type="EMBL" id="KAL0410211.1"/>
    </source>
</evidence>